<dbReference type="Gene3D" id="1.10.40.30">
    <property type="entry name" value="Fumarase/aspartase (C-terminal domain)"/>
    <property type="match status" value="1"/>
</dbReference>
<gene>
    <name evidence="3" type="ORF">I316_00636</name>
</gene>
<dbReference type="PRINTS" id="PR00149">
    <property type="entry name" value="FUMRATELYASE"/>
</dbReference>
<dbReference type="SMART" id="SM00998">
    <property type="entry name" value="ADSL_C"/>
    <property type="match status" value="1"/>
</dbReference>
<evidence type="ECO:0000313" key="3">
    <source>
        <dbReference type="EMBL" id="OCF37511.1"/>
    </source>
</evidence>
<dbReference type="STRING" id="1296120.A0A1B9H2L5"/>
<dbReference type="InterPro" id="IPR019468">
    <property type="entry name" value="AdenyloSucc_lyase_C"/>
</dbReference>
<dbReference type="PANTHER" id="PTHR43172:SF2">
    <property type="entry name" value="ADENYLOSUCCINATE LYASE C-TERMINAL DOMAIN-CONTAINING PROTEIN"/>
    <property type="match status" value="1"/>
</dbReference>
<proteinExistence type="inferred from homology"/>
<accession>A0A1B9H2L5</accession>
<name>A0A1B9H2L5_9TREE</name>
<dbReference type="InterPro" id="IPR000362">
    <property type="entry name" value="Fumarate_lyase_fam"/>
</dbReference>
<organism evidence="3 4">
    <name type="scientific">Kwoniella heveanensis BCC8398</name>
    <dbReference type="NCBI Taxonomy" id="1296120"/>
    <lineage>
        <taxon>Eukaryota</taxon>
        <taxon>Fungi</taxon>
        <taxon>Dikarya</taxon>
        <taxon>Basidiomycota</taxon>
        <taxon>Agaricomycotina</taxon>
        <taxon>Tremellomycetes</taxon>
        <taxon>Tremellales</taxon>
        <taxon>Cryptococcaceae</taxon>
        <taxon>Kwoniella</taxon>
    </lineage>
</organism>
<dbReference type="CDD" id="cd01597">
    <property type="entry name" value="pCLME"/>
    <property type="match status" value="1"/>
</dbReference>
<sequence>MNNSISAYDSSLFRNIFTSDRMREVFTDKAYVTRCVEAEVALAKAQAALGVIPHDAGEKIQAGCRVEKLDFDRLRRETDIVGYPILPLIKQLDGMCEGDSGRYLHWGATTQDIMDIASILQMQAGLRVIEDQIQSLRRILTDLAVKYRDTPMAGRTHLQHALPITFGYKVAVFLSSFDRHFERLQQLKPRALMIQFGGAAGTLASLGSTDIGLRVRAKMADNLGLSNPAISWHVARDGVAETISFLSLIGGTLGKIALDLIIMCSNEFSEVQEPFVPHRGASSTMPQKRNPISSEAMLAASKLLRNHAAAAQDAMVSDFERASGPWHLEWVCVPEAFCVTSGALNHAEFALGGLCVDTNRMMINLESSKGLIVGEAVMMGLAPIVGRNSAHDIVYAACKECIEDGDSTLFDQLVKRPEVSGRISQEELQALCDPRNYLGAAQQMVDDVVRAGAATLPKKKLVNGAVNGIVNGHR</sequence>
<dbReference type="OrthoDB" id="406045at2759"/>
<comment type="similarity">
    <text evidence="1">Belongs to the class-II fumarase/aspartase family.</text>
</comment>
<dbReference type="AlphaFoldDB" id="A0A1B9H2L5"/>
<feature type="domain" description="Adenylosuccinate lyase C-terminal" evidence="2">
    <location>
        <begin position="369"/>
        <end position="449"/>
    </location>
</feature>
<reference evidence="3 4" key="1">
    <citation type="submission" date="2013-07" db="EMBL/GenBank/DDBJ databases">
        <title>The Genome Sequence of Cryptococcus heveanensis BCC8398.</title>
        <authorList>
            <consortium name="The Broad Institute Genome Sequencing Platform"/>
            <person name="Cuomo C."/>
            <person name="Litvintseva A."/>
            <person name="Chen Y."/>
            <person name="Heitman J."/>
            <person name="Sun S."/>
            <person name="Springer D."/>
            <person name="Dromer F."/>
            <person name="Young S.K."/>
            <person name="Zeng Q."/>
            <person name="Gargeya S."/>
            <person name="Fitzgerald M."/>
            <person name="Abouelleil A."/>
            <person name="Alvarado L."/>
            <person name="Berlin A.M."/>
            <person name="Chapman S.B."/>
            <person name="Dewar J."/>
            <person name="Goldberg J."/>
            <person name="Griggs A."/>
            <person name="Gujja S."/>
            <person name="Hansen M."/>
            <person name="Howarth C."/>
            <person name="Imamovic A."/>
            <person name="Larimer J."/>
            <person name="McCowan C."/>
            <person name="Murphy C."/>
            <person name="Pearson M."/>
            <person name="Priest M."/>
            <person name="Roberts A."/>
            <person name="Saif S."/>
            <person name="Shea T."/>
            <person name="Sykes S."/>
            <person name="Wortman J."/>
            <person name="Nusbaum C."/>
            <person name="Birren B."/>
        </authorList>
    </citation>
    <scope>NUCLEOTIDE SEQUENCE [LARGE SCALE GENOMIC DNA]</scope>
    <source>
        <strain evidence="3 4">BCC8398</strain>
    </source>
</reference>
<dbReference type="EMBL" id="KV700122">
    <property type="protein sequence ID" value="OCF37511.1"/>
    <property type="molecule type" value="Genomic_DNA"/>
</dbReference>
<dbReference type="Pfam" id="PF10397">
    <property type="entry name" value="ADSL_C"/>
    <property type="match status" value="1"/>
</dbReference>
<reference evidence="4" key="2">
    <citation type="submission" date="2013-12" db="EMBL/GenBank/DDBJ databases">
        <title>Evolution of pathogenesis and genome organization in the Tremellales.</title>
        <authorList>
            <person name="Cuomo C."/>
            <person name="Litvintseva A."/>
            <person name="Heitman J."/>
            <person name="Chen Y."/>
            <person name="Sun S."/>
            <person name="Springer D."/>
            <person name="Dromer F."/>
            <person name="Young S."/>
            <person name="Zeng Q."/>
            <person name="Chapman S."/>
            <person name="Gujja S."/>
            <person name="Saif S."/>
            <person name="Birren B."/>
        </authorList>
    </citation>
    <scope>NUCLEOTIDE SEQUENCE [LARGE SCALE GENOMIC DNA]</scope>
    <source>
        <strain evidence="4">BCC8398</strain>
    </source>
</reference>
<dbReference type="InterPro" id="IPR022761">
    <property type="entry name" value="Fumarate_lyase_N"/>
</dbReference>
<dbReference type="SUPFAM" id="SSF48557">
    <property type="entry name" value="L-aspartase-like"/>
    <property type="match status" value="1"/>
</dbReference>
<dbReference type="Pfam" id="PF00206">
    <property type="entry name" value="Lyase_1"/>
    <property type="match status" value="1"/>
</dbReference>
<dbReference type="Proteomes" id="UP000092666">
    <property type="component" value="Unassembled WGS sequence"/>
</dbReference>
<evidence type="ECO:0000256" key="1">
    <source>
        <dbReference type="ARBA" id="ARBA00034772"/>
    </source>
</evidence>
<dbReference type="Gene3D" id="1.20.200.10">
    <property type="entry name" value="Fumarase/aspartase (Central domain)"/>
    <property type="match status" value="1"/>
</dbReference>
<evidence type="ECO:0000313" key="4">
    <source>
        <dbReference type="Proteomes" id="UP000092666"/>
    </source>
</evidence>
<dbReference type="GO" id="GO:0016853">
    <property type="term" value="F:isomerase activity"/>
    <property type="evidence" value="ECO:0007669"/>
    <property type="project" value="UniProtKB-KW"/>
</dbReference>
<keyword evidence="3" id="KW-0413">Isomerase</keyword>
<dbReference type="PANTHER" id="PTHR43172">
    <property type="entry name" value="ADENYLOSUCCINATE LYASE"/>
    <property type="match status" value="1"/>
</dbReference>
<dbReference type="InterPro" id="IPR008948">
    <property type="entry name" value="L-Aspartase-like"/>
</dbReference>
<evidence type="ECO:0000259" key="2">
    <source>
        <dbReference type="SMART" id="SM00998"/>
    </source>
</evidence>
<protein>
    <submittedName>
        <fullName evidence="3">3-carboxy-cis,cis-muconate cycloisomerase</fullName>
    </submittedName>
</protein>
<keyword evidence="4" id="KW-1185">Reference proteome</keyword>
<dbReference type="PRINTS" id="PR00145">
    <property type="entry name" value="ARGSUCLYASE"/>
</dbReference>